<name>A0A6C0IF83_9ZZZZ</name>
<evidence type="ECO:0000313" key="1">
    <source>
        <dbReference type="EMBL" id="QHT91818.1"/>
    </source>
</evidence>
<accession>A0A6C0IF83</accession>
<organism evidence="1">
    <name type="scientific">viral metagenome</name>
    <dbReference type="NCBI Taxonomy" id="1070528"/>
    <lineage>
        <taxon>unclassified sequences</taxon>
        <taxon>metagenomes</taxon>
        <taxon>organismal metagenomes</taxon>
    </lineage>
</organism>
<evidence type="ECO:0008006" key="2">
    <source>
        <dbReference type="Google" id="ProtNLM"/>
    </source>
</evidence>
<protein>
    <recommendedName>
        <fullName evidence="2">START domain-containing protein</fullName>
    </recommendedName>
</protein>
<reference evidence="1" key="1">
    <citation type="journal article" date="2020" name="Nature">
        <title>Giant virus diversity and host interactions through global metagenomics.</title>
        <authorList>
            <person name="Schulz F."/>
            <person name="Roux S."/>
            <person name="Paez-Espino D."/>
            <person name="Jungbluth S."/>
            <person name="Walsh D.A."/>
            <person name="Denef V.J."/>
            <person name="McMahon K.D."/>
            <person name="Konstantinidis K.T."/>
            <person name="Eloe-Fadrosh E.A."/>
            <person name="Kyrpides N.C."/>
            <person name="Woyke T."/>
        </authorList>
    </citation>
    <scope>NUCLEOTIDE SEQUENCE</scope>
    <source>
        <strain evidence="1">GVMAG-M-3300023184-86</strain>
    </source>
</reference>
<sequence>MAKTIYEKDGFKFEKLKDNAFNLIFDVENSKLALPSLINFDLVKLIYDLNSDIYVSNNLQKLPEENAAIITLLIKHFFEDLGLPQRYSYLYITQETNDKQIIFNARSIHTDPRPIGIPETAELMPIKYMVITCDIITQNKINFNCSIVFDDDLKIPSFAEKIIGIMIHKIFTRVKKFINNY</sequence>
<dbReference type="EMBL" id="MN740170">
    <property type="protein sequence ID" value="QHT91818.1"/>
    <property type="molecule type" value="Genomic_DNA"/>
</dbReference>
<dbReference type="AlphaFoldDB" id="A0A6C0IF83"/>
<proteinExistence type="predicted"/>